<dbReference type="CDD" id="cd14134">
    <property type="entry name" value="PKc_CLK"/>
    <property type="match status" value="1"/>
</dbReference>
<evidence type="ECO:0000256" key="1">
    <source>
        <dbReference type="ARBA" id="ARBA00022527"/>
    </source>
</evidence>
<feature type="domain" description="Protein kinase" evidence="8">
    <location>
        <begin position="119"/>
        <end position="441"/>
    </location>
</feature>
<dbReference type="GO" id="GO:0005634">
    <property type="term" value="C:nucleus"/>
    <property type="evidence" value="ECO:0007669"/>
    <property type="project" value="TreeGrafter"/>
</dbReference>
<dbReference type="GO" id="GO:0004674">
    <property type="term" value="F:protein serine/threonine kinase activity"/>
    <property type="evidence" value="ECO:0007669"/>
    <property type="project" value="UniProtKB-KW"/>
</dbReference>
<dbReference type="PROSITE" id="PS00107">
    <property type="entry name" value="PROTEIN_KINASE_ATP"/>
    <property type="match status" value="1"/>
</dbReference>
<dbReference type="Pfam" id="PF00069">
    <property type="entry name" value="Pkinase"/>
    <property type="match status" value="1"/>
</dbReference>
<feature type="compositionally biased region" description="Polar residues" evidence="7">
    <location>
        <begin position="17"/>
        <end position="52"/>
    </location>
</feature>
<keyword evidence="5 6" id="KW-0067">ATP-binding</keyword>
<keyword evidence="1" id="KW-0723">Serine/threonine-protein kinase</keyword>
<dbReference type="InterPro" id="IPR000719">
    <property type="entry name" value="Prot_kinase_dom"/>
</dbReference>
<protein>
    <recommendedName>
        <fullName evidence="8">Protein kinase domain-containing protein</fullName>
    </recommendedName>
</protein>
<dbReference type="PANTHER" id="PTHR45646">
    <property type="entry name" value="SERINE/THREONINE-PROTEIN KINASE DOA-RELATED"/>
    <property type="match status" value="1"/>
</dbReference>
<keyword evidence="3 6" id="KW-0547">Nucleotide-binding</keyword>
<comment type="caution">
    <text evidence="9">The sequence shown here is derived from an EMBL/GenBank/DDBJ whole genome shotgun (WGS) entry which is preliminary data.</text>
</comment>
<dbReference type="InterPro" id="IPR051175">
    <property type="entry name" value="CLK_kinases"/>
</dbReference>
<dbReference type="GO" id="GO:0005524">
    <property type="term" value="F:ATP binding"/>
    <property type="evidence" value="ECO:0007669"/>
    <property type="project" value="UniProtKB-UniRule"/>
</dbReference>
<dbReference type="InterPro" id="IPR011009">
    <property type="entry name" value="Kinase-like_dom_sf"/>
</dbReference>
<evidence type="ECO:0000256" key="5">
    <source>
        <dbReference type="ARBA" id="ARBA00022840"/>
    </source>
</evidence>
<keyword evidence="2" id="KW-0808">Transferase</keyword>
<dbReference type="Gene3D" id="3.30.200.20">
    <property type="entry name" value="Phosphorylase Kinase, domain 1"/>
    <property type="match status" value="1"/>
</dbReference>
<evidence type="ECO:0000256" key="3">
    <source>
        <dbReference type="ARBA" id="ARBA00022741"/>
    </source>
</evidence>
<feature type="binding site" evidence="6">
    <location>
        <position position="148"/>
    </location>
    <ligand>
        <name>ATP</name>
        <dbReference type="ChEBI" id="CHEBI:30616"/>
    </ligand>
</feature>
<dbReference type="InterPro" id="IPR017441">
    <property type="entry name" value="Protein_kinase_ATP_BS"/>
</dbReference>
<evidence type="ECO:0000256" key="6">
    <source>
        <dbReference type="PROSITE-ProRule" id="PRU10141"/>
    </source>
</evidence>
<dbReference type="PROSITE" id="PS50011">
    <property type="entry name" value="PROTEIN_KINASE_DOM"/>
    <property type="match status" value="1"/>
</dbReference>
<keyword evidence="4" id="KW-0418">Kinase</keyword>
<evidence type="ECO:0000256" key="2">
    <source>
        <dbReference type="ARBA" id="ARBA00022679"/>
    </source>
</evidence>
<dbReference type="SMART" id="SM00220">
    <property type="entry name" value="S_TKc"/>
    <property type="match status" value="1"/>
</dbReference>
<feature type="region of interest" description="Disordered" evidence="7">
    <location>
        <begin position="15"/>
        <end position="88"/>
    </location>
</feature>
<keyword evidence="10" id="KW-1185">Reference proteome</keyword>
<sequence length="698" mass="80481">MFSLVSSLFHKKKEQNIDASQKGKQSHSQQVSQKLQKLNINTASGKNQMSSQKESDERYQQTHSKQKPRNSGFKTYNESNPAELPPRSSISSYFNRKLSCDDKDGHYIVVEGENFTNRFFIEKLLGQGTFGKVMKCYDRKYNKRVAIKVIRAIDKYRDAAHIEIRVLKTLENYDRENKYQCIRLNEWFDYRNHVCMVFDLLGPSVFDFLKSNDFRPFSLSQVQEMAYQLLKGVAYMHHLNMVHTDLKPENVLLTNSDYELIDFGPNKSVKTKVLKSTNIKLIDFGSTTFEDEYHPTVVSTRHYRAPEVIFETGWSFPCDIWSIGCIILELLTGEVIFQTHDNLEHLAMMEALIGPTPQYIVAQINPRISAQLYYRDMLMYPNQETTRKSLLSVRQIVPLIKLVNPSAGVIHKELYDLLRRMFVFDPYKRISALEALKHPFFSLKIRSVGTRTKIKSIPNPGFKMEKYQFQFKNDEQDQNQLKYRFISASPILERFQTDSSSTFASEQISQDELNNNGDTMEDSSSLSESIERKNQLDSSFKNNYNHNLSPNQMQESHGVDSQDDSLELSQYSGFFADSENSSVDANTKGKPVLYQNVNNTAVDTGSNNKTSLYKIKERLNLTSLNTDEIRVEPSYEINSPPTNNTVTGLRGKQHFTDAYSKLNQGIPESMNTLYKENEKTSQNYAMHNSTLDVNMNDM</sequence>
<dbReference type="AlphaFoldDB" id="A0A2T9ZIK8"/>
<evidence type="ECO:0000259" key="8">
    <source>
        <dbReference type="PROSITE" id="PS50011"/>
    </source>
</evidence>
<feature type="compositionally biased region" description="Polar residues" evidence="7">
    <location>
        <begin position="503"/>
        <end position="528"/>
    </location>
</feature>
<gene>
    <name evidence="9" type="ORF">BB560_001075</name>
</gene>
<reference evidence="9 10" key="1">
    <citation type="journal article" date="2018" name="MBio">
        <title>Comparative Genomics Reveals the Core Gene Toolbox for the Fungus-Insect Symbiosis.</title>
        <authorList>
            <person name="Wang Y."/>
            <person name="Stata M."/>
            <person name="Wang W."/>
            <person name="Stajich J.E."/>
            <person name="White M.M."/>
            <person name="Moncalvo J.M."/>
        </authorList>
    </citation>
    <scope>NUCLEOTIDE SEQUENCE [LARGE SCALE GENOMIC DNA]</scope>
    <source>
        <strain evidence="9 10">SC-DP-2</strain>
    </source>
</reference>
<dbReference type="EMBL" id="MBFS01000126">
    <property type="protein sequence ID" value="PVV04425.1"/>
    <property type="molecule type" value="Genomic_DNA"/>
</dbReference>
<evidence type="ECO:0000313" key="10">
    <source>
        <dbReference type="Proteomes" id="UP000245609"/>
    </source>
</evidence>
<organism evidence="9 10">
    <name type="scientific">Smittium megazygosporum</name>
    <dbReference type="NCBI Taxonomy" id="133381"/>
    <lineage>
        <taxon>Eukaryota</taxon>
        <taxon>Fungi</taxon>
        <taxon>Fungi incertae sedis</taxon>
        <taxon>Zoopagomycota</taxon>
        <taxon>Kickxellomycotina</taxon>
        <taxon>Harpellomycetes</taxon>
        <taxon>Harpellales</taxon>
        <taxon>Legeriomycetaceae</taxon>
        <taxon>Smittium</taxon>
    </lineage>
</organism>
<dbReference type="InterPro" id="IPR008271">
    <property type="entry name" value="Ser/Thr_kinase_AS"/>
</dbReference>
<dbReference type="STRING" id="133381.A0A2T9ZIK8"/>
<dbReference type="GO" id="GO:0043484">
    <property type="term" value="P:regulation of RNA splicing"/>
    <property type="evidence" value="ECO:0007669"/>
    <property type="project" value="TreeGrafter"/>
</dbReference>
<name>A0A2T9ZIK8_9FUNG</name>
<dbReference type="SUPFAM" id="SSF56112">
    <property type="entry name" value="Protein kinase-like (PK-like)"/>
    <property type="match status" value="1"/>
</dbReference>
<evidence type="ECO:0000313" key="9">
    <source>
        <dbReference type="EMBL" id="PVV04425.1"/>
    </source>
</evidence>
<dbReference type="Proteomes" id="UP000245609">
    <property type="component" value="Unassembled WGS sequence"/>
</dbReference>
<feature type="compositionally biased region" description="Polar residues" evidence="7">
    <location>
        <begin position="536"/>
        <end position="555"/>
    </location>
</feature>
<dbReference type="PANTHER" id="PTHR45646:SF11">
    <property type="entry name" value="SERINE_THREONINE-PROTEIN KINASE DOA"/>
    <property type="match status" value="1"/>
</dbReference>
<evidence type="ECO:0000256" key="4">
    <source>
        <dbReference type="ARBA" id="ARBA00022777"/>
    </source>
</evidence>
<dbReference type="OrthoDB" id="283111at2759"/>
<proteinExistence type="predicted"/>
<feature type="region of interest" description="Disordered" evidence="7">
    <location>
        <begin position="503"/>
        <end position="564"/>
    </location>
</feature>
<dbReference type="PROSITE" id="PS00108">
    <property type="entry name" value="PROTEIN_KINASE_ST"/>
    <property type="match status" value="1"/>
</dbReference>
<dbReference type="Gene3D" id="1.10.510.10">
    <property type="entry name" value="Transferase(Phosphotransferase) domain 1"/>
    <property type="match status" value="1"/>
</dbReference>
<accession>A0A2T9ZIK8</accession>
<evidence type="ECO:0000256" key="7">
    <source>
        <dbReference type="SAM" id="MobiDB-lite"/>
    </source>
</evidence>